<dbReference type="PROSITE" id="PS50158">
    <property type="entry name" value="ZF_CCHC"/>
    <property type="match status" value="1"/>
</dbReference>
<keyword evidence="4" id="KW-0695">RNA-directed DNA polymerase</keyword>
<dbReference type="SUPFAM" id="SSF57756">
    <property type="entry name" value="Retrovirus zinc finger-like domains"/>
    <property type="match status" value="1"/>
</dbReference>
<accession>A0ABQ5GNH7</accession>
<evidence type="ECO:0000256" key="2">
    <source>
        <dbReference type="SAM" id="Coils"/>
    </source>
</evidence>
<dbReference type="EMBL" id="BQNB010018652">
    <property type="protein sequence ID" value="GJT76759.1"/>
    <property type="molecule type" value="Genomic_DNA"/>
</dbReference>
<keyword evidence="5" id="KW-1185">Reference proteome</keyword>
<proteinExistence type="predicted"/>
<keyword evidence="1" id="KW-0863">Zinc-finger</keyword>
<reference evidence="4" key="2">
    <citation type="submission" date="2022-01" db="EMBL/GenBank/DDBJ databases">
        <authorList>
            <person name="Yamashiro T."/>
            <person name="Shiraishi A."/>
            <person name="Satake H."/>
            <person name="Nakayama K."/>
        </authorList>
    </citation>
    <scope>NUCLEOTIDE SEQUENCE</scope>
</reference>
<feature type="coiled-coil region" evidence="2">
    <location>
        <begin position="388"/>
        <end position="415"/>
    </location>
</feature>
<dbReference type="SMART" id="SM00343">
    <property type="entry name" value="ZnF_C2HC"/>
    <property type="match status" value="1"/>
</dbReference>
<sequence>MDSIISLGQKNTLAEYMILFGADNRPPMLDKDLYDSWKSRMELFQADCDMKATNIILQGLPADIYSLVNHHRVAKDLWERVQLLMQGTSLTKQERECKLYDAFDKFTHIKGESLHTYYLRFTQLINDMNIYKMKMEQFQVNTKFLNSLPPEWSKFVTDVKLVKDLHTSNFDQLHAYLEQHELHANEVHCVVPVFSLGNDLISCLNKAMTFLTTVASSRLPSTNNQLRTSSNPRNQDTIQDGRVTVQQERVVKCYNCQGEGHMARQCTQPKRQRNAAWYKEKAMLAEAQEAGQILDEEQLAFLADLVILACQAQTIIPHNAALYTADLDTYDSDCDDLSTAQAILMANISNYGSDIISEVPNNETYLNDMDNQSVHALQDFEQMIDSQMDDMIREKLALKEQVDSLEQNLSKQIKEKESVFQTFTVFKNESKEKENKYMENEINLEKKIKEVDNIICKVGQSAQTVHMLTKPHAFYDNTHKQALVFDQIDTAVQQSLVDKQCLEIAKWERILDKKAKTSPTIDKTRHEKERT</sequence>
<keyword evidence="1" id="KW-0479">Metal-binding</keyword>
<evidence type="ECO:0000256" key="1">
    <source>
        <dbReference type="PROSITE-ProRule" id="PRU00047"/>
    </source>
</evidence>
<evidence type="ECO:0000313" key="5">
    <source>
        <dbReference type="Proteomes" id="UP001151760"/>
    </source>
</evidence>
<keyword evidence="2" id="KW-0175">Coiled coil</keyword>
<reference evidence="4" key="1">
    <citation type="journal article" date="2022" name="Int. J. Mol. Sci.">
        <title>Draft Genome of Tanacetum Coccineum: Genomic Comparison of Closely Related Tanacetum-Family Plants.</title>
        <authorList>
            <person name="Yamashiro T."/>
            <person name="Shiraishi A."/>
            <person name="Nakayama K."/>
            <person name="Satake H."/>
        </authorList>
    </citation>
    <scope>NUCLEOTIDE SEQUENCE</scope>
</reference>
<name>A0ABQ5GNH7_9ASTR</name>
<keyword evidence="4" id="KW-0808">Transferase</keyword>
<keyword evidence="4" id="KW-0548">Nucleotidyltransferase</keyword>
<gene>
    <name evidence="4" type="ORF">Tco_1043484</name>
</gene>
<feature type="domain" description="CCHC-type" evidence="3">
    <location>
        <begin position="252"/>
        <end position="268"/>
    </location>
</feature>
<dbReference type="Gene3D" id="4.10.60.10">
    <property type="entry name" value="Zinc finger, CCHC-type"/>
    <property type="match status" value="1"/>
</dbReference>
<keyword evidence="1" id="KW-0862">Zinc</keyword>
<dbReference type="InterPro" id="IPR001878">
    <property type="entry name" value="Znf_CCHC"/>
</dbReference>
<dbReference type="Pfam" id="PF00098">
    <property type="entry name" value="zf-CCHC"/>
    <property type="match status" value="1"/>
</dbReference>
<protein>
    <submittedName>
        <fullName evidence="4">Reverse transcriptase domain-containing protein</fullName>
    </submittedName>
</protein>
<evidence type="ECO:0000313" key="4">
    <source>
        <dbReference type="EMBL" id="GJT76759.1"/>
    </source>
</evidence>
<dbReference type="InterPro" id="IPR036875">
    <property type="entry name" value="Znf_CCHC_sf"/>
</dbReference>
<dbReference type="Proteomes" id="UP001151760">
    <property type="component" value="Unassembled WGS sequence"/>
</dbReference>
<evidence type="ECO:0000259" key="3">
    <source>
        <dbReference type="PROSITE" id="PS50158"/>
    </source>
</evidence>
<dbReference type="Pfam" id="PF14223">
    <property type="entry name" value="Retrotran_gag_2"/>
    <property type="match status" value="1"/>
</dbReference>
<organism evidence="4 5">
    <name type="scientific">Tanacetum coccineum</name>
    <dbReference type="NCBI Taxonomy" id="301880"/>
    <lineage>
        <taxon>Eukaryota</taxon>
        <taxon>Viridiplantae</taxon>
        <taxon>Streptophyta</taxon>
        <taxon>Embryophyta</taxon>
        <taxon>Tracheophyta</taxon>
        <taxon>Spermatophyta</taxon>
        <taxon>Magnoliopsida</taxon>
        <taxon>eudicotyledons</taxon>
        <taxon>Gunneridae</taxon>
        <taxon>Pentapetalae</taxon>
        <taxon>asterids</taxon>
        <taxon>campanulids</taxon>
        <taxon>Asterales</taxon>
        <taxon>Asteraceae</taxon>
        <taxon>Asteroideae</taxon>
        <taxon>Anthemideae</taxon>
        <taxon>Anthemidinae</taxon>
        <taxon>Tanacetum</taxon>
    </lineage>
</organism>
<dbReference type="GO" id="GO:0003964">
    <property type="term" value="F:RNA-directed DNA polymerase activity"/>
    <property type="evidence" value="ECO:0007669"/>
    <property type="project" value="UniProtKB-KW"/>
</dbReference>
<comment type="caution">
    <text evidence="4">The sequence shown here is derived from an EMBL/GenBank/DDBJ whole genome shotgun (WGS) entry which is preliminary data.</text>
</comment>